<organism evidence="2 3">
    <name type="scientific">Eumeta variegata</name>
    <name type="common">Bagworm moth</name>
    <name type="synonym">Eumeta japonica</name>
    <dbReference type="NCBI Taxonomy" id="151549"/>
    <lineage>
        <taxon>Eukaryota</taxon>
        <taxon>Metazoa</taxon>
        <taxon>Ecdysozoa</taxon>
        <taxon>Arthropoda</taxon>
        <taxon>Hexapoda</taxon>
        <taxon>Insecta</taxon>
        <taxon>Pterygota</taxon>
        <taxon>Neoptera</taxon>
        <taxon>Endopterygota</taxon>
        <taxon>Lepidoptera</taxon>
        <taxon>Glossata</taxon>
        <taxon>Ditrysia</taxon>
        <taxon>Tineoidea</taxon>
        <taxon>Psychidae</taxon>
        <taxon>Oiketicinae</taxon>
        <taxon>Eumeta</taxon>
    </lineage>
</organism>
<proteinExistence type="predicted"/>
<dbReference type="Proteomes" id="UP000299102">
    <property type="component" value="Unassembled WGS sequence"/>
</dbReference>
<feature type="compositionally biased region" description="Polar residues" evidence="1">
    <location>
        <begin position="60"/>
        <end position="70"/>
    </location>
</feature>
<sequence length="70" mass="7773">MKPEGKHRNSIMRQRILAVFGLVVIVLRCTLTMSEFQGLLMEQEGSDDGASKLLAPLSDPETQSWAKCIP</sequence>
<evidence type="ECO:0000313" key="3">
    <source>
        <dbReference type="Proteomes" id="UP000299102"/>
    </source>
</evidence>
<name>A0A4C1UHV4_EUMVA</name>
<evidence type="ECO:0000313" key="2">
    <source>
        <dbReference type="EMBL" id="GBP26041.1"/>
    </source>
</evidence>
<comment type="caution">
    <text evidence="2">The sequence shown here is derived from an EMBL/GenBank/DDBJ whole genome shotgun (WGS) entry which is preliminary data.</text>
</comment>
<keyword evidence="3" id="KW-1185">Reference proteome</keyword>
<dbReference type="AlphaFoldDB" id="A0A4C1UHV4"/>
<protein>
    <submittedName>
        <fullName evidence="2">Uncharacterized protein</fullName>
    </submittedName>
</protein>
<dbReference type="OrthoDB" id="7339153at2759"/>
<evidence type="ECO:0000256" key="1">
    <source>
        <dbReference type="SAM" id="MobiDB-lite"/>
    </source>
</evidence>
<reference evidence="2 3" key="1">
    <citation type="journal article" date="2019" name="Commun. Biol.">
        <title>The bagworm genome reveals a unique fibroin gene that provides high tensile strength.</title>
        <authorList>
            <person name="Kono N."/>
            <person name="Nakamura H."/>
            <person name="Ohtoshi R."/>
            <person name="Tomita M."/>
            <person name="Numata K."/>
            <person name="Arakawa K."/>
        </authorList>
    </citation>
    <scope>NUCLEOTIDE SEQUENCE [LARGE SCALE GENOMIC DNA]</scope>
</reference>
<dbReference type="EMBL" id="BGZK01000175">
    <property type="protein sequence ID" value="GBP26041.1"/>
    <property type="molecule type" value="Genomic_DNA"/>
</dbReference>
<accession>A0A4C1UHV4</accession>
<gene>
    <name evidence="2" type="ORF">EVAR_20055_1</name>
</gene>
<feature type="region of interest" description="Disordered" evidence="1">
    <location>
        <begin position="50"/>
        <end position="70"/>
    </location>
</feature>